<keyword evidence="5" id="KW-0347">Helicase</keyword>
<feature type="coiled-coil region" evidence="8">
    <location>
        <begin position="127"/>
        <end position="168"/>
    </location>
</feature>
<evidence type="ECO:0000256" key="9">
    <source>
        <dbReference type="SAM" id="MobiDB-lite"/>
    </source>
</evidence>
<accession>A0A448ZSG0</accession>
<dbReference type="EC" id="3.6.4.13" evidence="2"/>
<sequence length="1359" mass="151412">MRRSKSDPAKYARNYRKISQRRMTQYDGLDEEKEMQRLRSILRTSERHLKDVNSSSSTQEDGENKKRKRRVNDEKAKNEDTSMLSKEFLAEQGHGEFGDDDNPLIVIPKKKKKKEKKSAVQLTPQEIKEARALQKKTARKLQQLETRAAQKKKRAELYKKLKEDQESQAALQPLLLASGKLSRKETDTKKQAVKKIFNKERAGLSITKEEEELLYPERTVAANDEPSMSLHSNNASMFMKSNSSEVPMESKYAKNTGGRKNKSRSEKRSTEDVERDAKDISGSKRNSNSDGGKKSDTSKAMPSAGADFAAQMMASLSQIKERAKEKQPEQESEQIRPDVTYPNAAPTKKYVPTNPTVLKTAATLGLKSTGQYKLKREVLEVKRPAEVEKNRYDLPVTAMEFEIMDAIRNNDVTIICGETGSGKSTQIPGFLYEGGMCLSPGDSDKSFLVGVTQPRRVAAVSTAKRLCYELGQGDGQSIMGSGRKGNLVAYKTRYESAGCGDSTRIQFMTDGILLSEIQTDLLLRRYSVIVLDESHERNLNTDVLIGLLSVALPLRKKAAEEDPTIPPLKLVLMSATLRVEDFTKNEKLFPSGTPTVVTVPGRTHPVTIHHSKVTELENYEDVAFKKICKIHRKLPPGGILVFLTGKAEIIRMVNRLRRSLTDNGNHKKFKALEDVGALQSEESAIDAPREMDDEELDGETENVDDYNDIDDDFDDDSNMIPSYEDDNIPKEACVLPLYSLLSAEDQAKVFAPTPDTHRLIVLATNIAETSITIPGISYVVDAGRQKCRNYNSGTGVASYDIMWISKASADQRAGRAGRTGPGHCYRLYSSSLYSRHMDDFALPEVLTRPLEDIVLAMKAMKISNVANFPFPTPPDNTQIQAAVKLLANIGCVDISNIERDGGDGEVTRLGKAVAKLPLGVRYAKMLLVAAQAGVLDYAIVIVAILSEASPFSNHVLKVSSEHDNEESDDDLDEVDKKLVEEREKKFKRNLRQWYNHGGDVLAAMLAVGAYTYAGRGAGGASEKLANSKFCEENGLSYPIMCRIQKMRSHLAMIAKNRLGTANALASKTGGFSCKMAPPKKIEEMLLVQAIASGLLDNVALLATPGSISGEYPIDLRSAYIDSSSSISTPLFLDKASFVYTRDYRQLPRWVCYDSIVRKTAKDGTPLNVMKNITPIDPTWLGEISKGTQMIALGSPLPSPPPIYDDEQDEILCSVTTKYGAKGWEISPTKVGMYDVLNSNRKETGDFLRDDSFRWFARFLWEGKIIPEFSDLQQFMNDSPSLITQRTPSSKVSMLVSVLSDAGVDSARALRKHWAEKNSKFLFLQLKHWIKREDHKQAKKIWIEGVRQNIRKWKDASSST</sequence>
<evidence type="ECO:0000256" key="1">
    <source>
        <dbReference type="ARBA" id="ARBA00008792"/>
    </source>
</evidence>
<feature type="compositionally biased region" description="Basic and acidic residues" evidence="9">
    <location>
        <begin position="263"/>
        <end position="282"/>
    </location>
</feature>
<feature type="domain" description="Helicase C-terminal" evidence="11">
    <location>
        <begin position="695"/>
        <end position="861"/>
    </location>
</feature>
<dbReference type="GO" id="GO:0000462">
    <property type="term" value="P:maturation of SSU-rRNA from tricistronic rRNA transcript (SSU-rRNA, 5.8S rRNA, LSU-rRNA)"/>
    <property type="evidence" value="ECO:0007669"/>
    <property type="project" value="TreeGrafter"/>
</dbReference>
<feature type="compositionally biased region" description="Basic and acidic residues" evidence="9">
    <location>
        <begin position="319"/>
        <end position="336"/>
    </location>
</feature>
<dbReference type="GO" id="GO:0005730">
    <property type="term" value="C:nucleolus"/>
    <property type="evidence" value="ECO:0007669"/>
    <property type="project" value="TreeGrafter"/>
</dbReference>
<dbReference type="InterPro" id="IPR014001">
    <property type="entry name" value="Helicase_ATP-bd"/>
</dbReference>
<dbReference type="Proteomes" id="UP000291116">
    <property type="component" value="Unassembled WGS sequence"/>
</dbReference>
<dbReference type="SMART" id="SM00847">
    <property type="entry name" value="HA2"/>
    <property type="match status" value="1"/>
</dbReference>
<dbReference type="CDD" id="cd18791">
    <property type="entry name" value="SF2_C_RHA"/>
    <property type="match status" value="1"/>
</dbReference>
<evidence type="ECO:0000256" key="7">
    <source>
        <dbReference type="ARBA" id="ARBA00047984"/>
    </source>
</evidence>
<dbReference type="Gene3D" id="3.40.50.300">
    <property type="entry name" value="P-loop containing nucleotide triphosphate hydrolases"/>
    <property type="match status" value="2"/>
</dbReference>
<evidence type="ECO:0000259" key="10">
    <source>
        <dbReference type="PROSITE" id="PS51192"/>
    </source>
</evidence>
<dbReference type="OrthoDB" id="10253254at2759"/>
<dbReference type="Pfam" id="PF00271">
    <property type="entry name" value="Helicase_C"/>
    <property type="match status" value="1"/>
</dbReference>
<dbReference type="InterPro" id="IPR001650">
    <property type="entry name" value="Helicase_C-like"/>
</dbReference>
<keyword evidence="3" id="KW-0547">Nucleotide-binding</keyword>
<evidence type="ECO:0000256" key="5">
    <source>
        <dbReference type="ARBA" id="ARBA00022806"/>
    </source>
</evidence>
<dbReference type="Pfam" id="PF23362">
    <property type="entry name" value="DHX37_C"/>
    <property type="match status" value="1"/>
</dbReference>
<evidence type="ECO:0000256" key="4">
    <source>
        <dbReference type="ARBA" id="ARBA00022801"/>
    </source>
</evidence>
<evidence type="ECO:0000256" key="3">
    <source>
        <dbReference type="ARBA" id="ARBA00022741"/>
    </source>
</evidence>
<dbReference type="PANTHER" id="PTHR18934">
    <property type="entry name" value="ATP-DEPENDENT RNA HELICASE"/>
    <property type="match status" value="1"/>
</dbReference>
<evidence type="ECO:0000313" key="12">
    <source>
        <dbReference type="EMBL" id="VEU44990.1"/>
    </source>
</evidence>
<feature type="compositionally biased region" description="Basic and acidic residues" evidence="9">
    <location>
        <begin position="1"/>
        <end position="10"/>
    </location>
</feature>
<comment type="catalytic activity">
    <reaction evidence="7">
        <text>ATP + H2O = ADP + phosphate + H(+)</text>
        <dbReference type="Rhea" id="RHEA:13065"/>
        <dbReference type="ChEBI" id="CHEBI:15377"/>
        <dbReference type="ChEBI" id="CHEBI:15378"/>
        <dbReference type="ChEBI" id="CHEBI:30616"/>
        <dbReference type="ChEBI" id="CHEBI:43474"/>
        <dbReference type="ChEBI" id="CHEBI:456216"/>
        <dbReference type="EC" id="3.6.4.13"/>
    </reaction>
</comment>
<comment type="similarity">
    <text evidence="1">Belongs to the DEAD box helicase family. DEAH subfamily.</text>
</comment>
<name>A0A448ZSG0_9STRA</name>
<evidence type="ECO:0000259" key="11">
    <source>
        <dbReference type="PROSITE" id="PS51194"/>
    </source>
</evidence>
<dbReference type="EMBL" id="CAACVS010000679">
    <property type="protein sequence ID" value="VEU44990.1"/>
    <property type="molecule type" value="Genomic_DNA"/>
</dbReference>
<dbReference type="PROSITE" id="PS51194">
    <property type="entry name" value="HELICASE_CTER"/>
    <property type="match status" value="1"/>
</dbReference>
<keyword evidence="4" id="KW-0378">Hydrolase</keyword>
<dbReference type="SUPFAM" id="SSF52540">
    <property type="entry name" value="P-loop containing nucleoside triphosphate hydrolases"/>
    <property type="match status" value="1"/>
</dbReference>
<keyword evidence="6" id="KW-0067">ATP-binding</keyword>
<dbReference type="SMART" id="SM00490">
    <property type="entry name" value="HELICc"/>
    <property type="match status" value="1"/>
</dbReference>
<dbReference type="GO" id="GO:0003723">
    <property type="term" value="F:RNA binding"/>
    <property type="evidence" value="ECO:0007669"/>
    <property type="project" value="TreeGrafter"/>
</dbReference>
<reference evidence="12 13" key="1">
    <citation type="submission" date="2019-01" db="EMBL/GenBank/DDBJ databases">
        <authorList>
            <person name="Ferrante I. M."/>
        </authorList>
    </citation>
    <scope>NUCLEOTIDE SEQUENCE [LARGE SCALE GENOMIC DNA]</scope>
    <source>
        <strain evidence="12 13">B856</strain>
    </source>
</reference>
<keyword evidence="8" id="KW-0175">Coiled coil</keyword>
<feature type="domain" description="Helicase ATP-binding" evidence="10">
    <location>
        <begin position="404"/>
        <end position="595"/>
    </location>
</feature>
<feature type="compositionally biased region" description="Basic and acidic residues" evidence="9">
    <location>
        <begin position="71"/>
        <end position="80"/>
    </location>
</feature>
<organism evidence="12 13">
    <name type="scientific">Pseudo-nitzschia multistriata</name>
    <dbReference type="NCBI Taxonomy" id="183589"/>
    <lineage>
        <taxon>Eukaryota</taxon>
        <taxon>Sar</taxon>
        <taxon>Stramenopiles</taxon>
        <taxon>Ochrophyta</taxon>
        <taxon>Bacillariophyta</taxon>
        <taxon>Bacillariophyceae</taxon>
        <taxon>Bacillariophycidae</taxon>
        <taxon>Bacillariales</taxon>
        <taxon>Bacillariaceae</taxon>
        <taxon>Pseudo-nitzschia</taxon>
    </lineage>
</organism>
<dbReference type="FunFam" id="3.40.50.300:FF:000637">
    <property type="entry name" value="ATP-dependent RNA helicase DHX37/DHR1"/>
    <property type="match status" value="1"/>
</dbReference>
<dbReference type="Pfam" id="PF21010">
    <property type="entry name" value="HA2_C"/>
    <property type="match status" value="1"/>
</dbReference>
<dbReference type="Gene3D" id="1.20.120.1080">
    <property type="match status" value="1"/>
</dbReference>
<dbReference type="SMART" id="SM00487">
    <property type="entry name" value="DEXDc"/>
    <property type="match status" value="1"/>
</dbReference>
<dbReference type="InterPro" id="IPR027417">
    <property type="entry name" value="P-loop_NTPase"/>
</dbReference>
<keyword evidence="13" id="KW-1185">Reference proteome</keyword>
<feature type="region of interest" description="Disordered" evidence="9">
    <location>
        <begin position="207"/>
        <end position="302"/>
    </location>
</feature>
<feature type="region of interest" description="Disordered" evidence="9">
    <location>
        <begin position="681"/>
        <end position="711"/>
    </location>
</feature>
<dbReference type="GO" id="GO:0003724">
    <property type="term" value="F:RNA helicase activity"/>
    <property type="evidence" value="ECO:0007669"/>
    <property type="project" value="UniProtKB-EC"/>
</dbReference>
<dbReference type="InterPro" id="IPR056371">
    <property type="entry name" value="DHX37-like_C"/>
</dbReference>
<evidence type="ECO:0000256" key="6">
    <source>
        <dbReference type="ARBA" id="ARBA00022840"/>
    </source>
</evidence>
<proteinExistence type="inferred from homology"/>
<evidence type="ECO:0000256" key="8">
    <source>
        <dbReference type="SAM" id="Coils"/>
    </source>
</evidence>
<feature type="region of interest" description="Disordered" evidence="9">
    <location>
        <begin position="319"/>
        <end position="351"/>
    </location>
</feature>
<feature type="region of interest" description="Disordered" evidence="9">
    <location>
        <begin position="1"/>
        <end position="121"/>
    </location>
</feature>
<dbReference type="PROSITE" id="PS51192">
    <property type="entry name" value="HELICASE_ATP_BIND_1"/>
    <property type="match status" value="1"/>
</dbReference>
<dbReference type="PANTHER" id="PTHR18934:SF99">
    <property type="entry name" value="ATP-DEPENDENT RNA HELICASE DHX37-RELATED"/>
    <property type="match status" value="1"/>
</dbReference>
<dbReference type="GO" id="GO:0016787">
    <property type="term" value="F:hydrolase activity"/>
    <property type="evidence" value="ECO:0007669"/>
    <property type="project" value="UniProtKB-KW"/>
</dbReference>
<evidence type="ECO:0000256" key="2">
    <source>
        <dbReference type="ARBA" id="ARBA00012552"/>
    </source>
</evidence>
<feature type="compositionally biased region" description="Polar residues" evidence="9">
    <location>
        <begin position="229"/>
        <end position="245"/>
    </location>
</feature>
<gene>
    <name evidence="12" type="ORF">PSNMU_V1.4_AUG-EV-PASAV3_0121650</name>
</gene>
<feature type="compositionally biased region" description="Acidic residues" evidence="9">
    <location>
        <begin position="691"/>
        <end position="711"/>
    </location>
</feature>
<dbReference type="GO" id="GO:0005524">
    <property type="term" value="F:ATP binding"/>
    <property type="evidence" value="ECO:0007669"/>
    <property type="project" value="UniProtKB-KW"/>
</dbReference>
<protein>
    <recommendedName>
        <fullName evidence="2">RNA helicase</fullName>
        <ecNumber evidence="2">3.6.4.13</ecNumber>
    </recommendedName>
</protein>
<evidence type="ECO:0000313" key="13">
    <source>
        <dbReference type="Proteomes" id="UP000291116"/>
    </source>
</evidence>
<dbReference type="InterPro" id="IPR007502">
    <property type="entry name" value="Helicase-assoc_dom"/>
</dbReference>